<reference evidence="1 2" key="1">
    <citation type="journal article" date="2015" name="Nature">
        <title>rRNA introns, odd ribosomes, and small enigmatic genomes across a large radiation of phyla.</title>
        <authorList>
            <person name="Brown C.T."/>
            <person name="Hug L.A."/>
            <person name="Thomas B.C."/>
            <person name="Sharon I."/>
            <person name="Castelle C.J."/>
            <person name="Singh A."/>
            <person name="Wilkins M.J."/>
            <person name="Williams K.H."/>
            <person name="Banfield J.F."/>
        </authorList>
    </citation>
    <scope>NUCLEOTIDE SEQUENCE [LARGE SCALE GENOMIC DNA]</scope>
</reference>
<evidence type="ECO:0000313" key="1">
    <source>
        <dbReference type="EMBL" id="KKW26755.1"/>
    </source>
</evidence>
<evidence type="ECO:0000313" key="2">
    <source>
        <dbReference type="Proteomes" id="UP000034913"/>
    </source>
</evidence>
<comment type="caution">
    <text evidence="1">The sequence shown here is derived from an EMBL/GenBank/DDBJ whole genome shotgun (WGS) entry which is preliminary data.</text>
</comment>
<dbReference type="EMBL" id="LCRB01000002">
    <property type="protein sequence ID" value="KKW26755.1"/>
    <property type="molecule type" value="Genomic_DNA"/>
</dbReference>
<dbReference type="Proteomes" id="UP000034913">
    <property type="component" value="Unassembled WGS sequence"/>
</dbReference>
<accession>A0A0G1X7G7</accession>
<sequence length="114" mass="12733">MLKLIQHDERRLGNANEGCRRRADTVFVDSPNLEVYLTWLHGKDSVVFPHLGIVARAVLLTALANDNIAGLSELVTVDLNPKHLWLGVLEVFTGSGGFYMSHKKDKLVSSMQYL</sequence>
<protein>
    <submittedName>
        <fullName evidence="1">Uncharacterized protein</fullName>
    </submittedName>
</protein>
<organism evidence="1 2">
    <name type="scientific">candidate division Kazan bacterium GW2011_GWB1_52_7</name>
    <dbReference type="NCBI Taxonomy" id="1620414"/>
    <lineage>
        <taxon>Bacteria</taxon>
        <taxon>Bacteria division Kazan-3B-28</taxon>
    </lineage>
</organism>
<gene>
    <name evidence="1" type="ORF">VF00_C0002G0080</name>
</gene>
<name>A0A0G1X7G7_UNCK3</name>
<dbReference type="AlphaFoldDB" id="A0A0G1X7G7"/>
<proteinExistence type="predicted"/>